<name>A0AAD9NHR6_RIDPI</name>
<dbReference type="Gene3D" id="3.40.50.12700">
    <property type="match status" value="1"/>
</dbReference>
<gene>
    <name evidence="2" type="ORF">NP493_1143g00053</name>
</gene>
<protein>
    <submittedName>
        <fullName evidence="2">Uncharacterized protein</fullName>
    </submittedName>
</protein>
<reference evidence="2" key="1">
    <citation type="journal article" date="2023" name="Mol. Biol. Evol.">
        <title>Third-Generation Sequencing Reveals the Adaptive Role of the Epigenome in Three Deep-Sea Polychaetes.</title>
        <authorList>
            <person name="Perez M."/>
            <person name="Aroh O."/>
            <person name="Sun Y."/>
            <person name="Lan Y."/>
            <person name="Juniper S.K."/>
            <person name="Young C.R."/>
            <person name="Angers B."/>
            <person name="Qian P.Y."/>
        </authorList>
    </citation>
    <scope>NUCLEOTIDE SEQUENCE</scope>
    <source>
        <strain evidence="2">R07B-5</strain>
    </source>
</reference>
<feature type="compositionally biased region" description="Basic and acidic residues" evidence="1">
    <location>
        <begin position="174"/>
        <end position="187"/>
    </location>
</feature>
<accession>A0AAD9NHR6</accession>
<feature type="region of interest" description="Disordered" evidence="1">
    <location>
        <begin position="174"/>
        <end position="198"/>
    </location>
</feature>
<organism evidence="2 3">
    <name type="scientific">Ridgeia piscesae</name>
    <name type="common">Tubeworm</name>
    <dbReference type="NCBI Taxonomy" id="27915"/>
    <lineage>
        <taxon>Eukaryota</taxon>
        <taxon>Metazoa</taxon>
        <taxon>Spiralia</taxon>
        <taxon>Lophotrochozoa</taxon>
        <taxon>Annelida</taxon>
        <taxon>Polychaeta</taxon>
        <taxon>Sedentaria</taxon>
        <taxon>Canalipalpata</taxon>
        <taxon>Sabellida</taxon>
        <taxon>Siboglinidae</taxon>
        <taxon>Ridgeia</taxon>
    </lineage>
</organism>
<proteinExistence type="predicted"/>
<dbReference type="SUPFAM" id="SSF52266">
    <property type="entry name" value="SGNH hydrolase"/>
    <property type="match status" value="1"/>
</dbReference>
<comment type="caution">
    <text evidence="2">The sequence shown here is derived from an EMBL/GenBank/DDBJ whole genome shotgun (WGS) entry which is preliminary data.</text>
</comment>
<evidence type="ECO:0000313" key="3">
    <source>
        <dbReference type="Proteomes" id="UP001209878"/>
    </source>
</evidence>
<dbReference type="AlphaFoldDB" id="A0AAD9NHR6"/>
<dbReference type="EMBL" id="JAODUO010001142">
    <property type="protein sequence ID" value="KAK2170752.1"/>
    <property type="molecule type" value="Genomic_DNA"/>
</dbReference>
<evidence type="ECO:0000313" key="2">
    <source>
        <dbReference type="EMBL" id="KAK2170752.1"/>
    </source>
</evidence>
<keyword evidence="3" id="KW-1185">Reference proteome</keyword>
<sequence>MGDSILRKTDRILSKGEDIVVCLPGARIEHVTERVKNVLGHGQGGSILVHVGTNNADGDGATRIVKRYRELVKILKKTRVEQIILSGILPVMRGRGASYRNCKRMAINAVVEQICEEGVGFVGILCWERRHVFERWPPSKQKGCSSVLREPASIDGQWNRLQLFKLVSQGEYTEKPNTRGIDKDSKKKSAKNSPESPTEFGYKCVCLNSRSTVNKRNELNIMVEDIDPHIIGITQSWAIPDISEAELGMTGYVMFSKER</sequence>
<dbReference type="Gene3D" id="3.40.50.12690">
    <property type="match status" value="1"/>
</dbReference>
<dbReference type="Proteomes" id="UP001209878">
    <property type="component" value="Unassembled WGS sequence"/>
</dbReference>
<evidence type="ECO:0000256" key="1">
    <source>
        <dbReference type="SAM" id="MobiDB-lite"/>
    </source>
</evidence>